<feature type="transmembrane region" description="Helical" evidence="1">
    <location>
        <begin position="95"/>
        <end position="122"/>
    </location>
</feature>
<feature type="transmembrane region" description="Helical" evidence="1">
    <location>
        <begin position="6"/>
        <end position="33"/>
    </location>
</feature>
<accession>A0A133Q757</accession>
<evidence type="ECO:0000313" key="7">
    <source>
        <dbReference type="Proteomes" id="UP000325462"/>
    </source>
</evidence>
<dbReference type="EMBL" id="LRQI01000041">
    <property type="protein sequence ID" value="KXA38716.1"/>
    <property type="molecule type" value="Genomic_DNA"/>
</dbReference>
<reference evidence="4 6" key="2">
    <citation type="journal article" date="2019" name="Sci. Transl. Med.">
        <title>Quorum sensing between bacterial species on the skin protects against epidermal injury in atopic dermatitis.</title>
        <authorList>
            <person name="Williams M.R."/>
        </authorList>
    </citation>
    <scope>NUCLEOTIDE SEQUENCE [LARGE SCALE GENOMIC DNA]</scope>
    <source>
        <strain evidence="4 6">E7</strain>
    </source>
</reference>
<dbReference type="EMBL" id="SCHB01000006">
    <property type="protein sequence ID" value="TBW71767.1"/>
    <property type="molecule type" value="Genomic_DNA"/>
</dbReference>
<dbReference type="eggNOG" id="ENOG503057G">
    <property type="taxonomic scope" value="Bacteria"/>
</dbReference>
<proteinExistence type="predicted"/>
<dbReference type="EMBL" id="CP041722">
    <property type="protein sequence ID" value="QEX38589.1"/>
    <property type="molecule type" value="Genomic_DNA"/>
</dbReference>
<keyword evidence="1" id="KW-0812">Transmembrane</keyword>
<dbReference type="RefSeq" id="WP_002458759.1">
    <property type="nucleotide sequence ID" value="NZ_AP021848.1"/>
</dbReference>
<dbReference type="Proteomes" id="UP000293637">
    <property type="component" value="Unassembled WGS sequence"/>
</dbReference>
<dbReference type="Proteomes" id="UP000070063">
    <property type="component" value="Unassembled WGS sequence"/>
</dbReference>
<dbReference type="STRING" id="28035.B6N84_05300"/>
<reference evidence="2 5" key="1">
    <citation type="submission" date="2016-01" db="EMBL/GenBank/DDBJ databases">
        <authorList>
            <person name="Mitreva M."/>
            <person name="Pepin K.H."/>
            <person name="Mihindukulasuriya K.A."/>
            <person name="Fulton R."/>
            <person name="Fronick C."/>
            <person name="O'Laughlin M."/>
            <person name="Miner T."/>
            <person name="Herter B."/>
            <person name="Rosa B.A."/>
            <person name="Cordes M."/>
            <person name="Tomlinson C."/>
            <person name="Wollam A."/>
            <person name="Palsikar V.B."/>
            <person name="Mardis E.R."/>
            <person name="Wilson R.K."/>
        </authorList>
    </citation>
    <scope>NUCLEOTIDE SEQUENCE [LARGE SCALE GENOMIC DNA]</scope>
    <source>
        <strain evidence="2 5">MJR7738</strain>
    </source>
</reference>
<keyword evidence="1" id="KW-1133">Transmembrane helix</keyword>
<evidence type="ECO:0000313" key="6">
    <source>
        <dbReference type="Proteomes" id="UP000293637"/>
    </source>
</evidence>
<name>A0A133Q757_STALU</name>
<dbReference type="AlphaFoldDB" id="A0A133Q757"/>
<keyword evidence="7" id="KW-1185">Reference proteome</keyword>
<reference evidence="3 7" key="3">
    <citation type="submission" date="2019-07" db="EMBL/GenBank/DDBJ databases">
        <title>Comparative genome analysis of staphylococcus lugdunensis shows clonal complex-dependent diversity of the putative virulence factor, ess/type vii locus.</title>
        <authorList>
            <person name="Lebeurre J."/>
            <person name="Dahyot S."/>
            <person name="Diene S."/>
            <person name="Paulay A."/>
            <person name="Aubourg M."/>
            <person name="Argemi X."/>
            <person name="Giard J.-C."/>
            <person name="Tournier I."/>
            <person name="Francois P."/>
            <person name="Pestel-Caron M."/>
        </authorList>
    </citation>
    <scope>NUCLEOTIDE SEQUENCE [LARGE SCALE GENOMIC DNA]</scope>
    <source>
        <strain evidence="3 7">SL13</strain>
    </source>
</reference>
<evidence type="ECO:0000313" key="4">
    <source>
        <dbReference type="EMBL" id="TBW71767.1"/>
    </source>
</evidence>
<sequence length="131" mass="14476">MFSKYWLHIIILTIIISLISIKGFPIALGALYLPILFKVVKLQLNLSKGLVDDVNAIAFLKSNRIGIVISVVCILLVTGILCYTLDHLYSNFNGILGLLISFSPITLTLSVILYIMSAFATVQAVKNKYTK</sequence>
<organism evidence="4 6">
    <name type="scientific">Staphylococcus lugdunensis</name>
    <dbReference type="NCBI Taxonomy" id="28035"/>
    <lineage>
        <taxon>Bacteria</taxon>
        <taxon>Bacillati</taxon>
        <taxon>Bacillota</taxon>
        <taxon>Bacilli</taxon>
        <taxon>Bacillales</taxon>
        <taxon>Staphylococcaceae</taxon>
        <taxon>Staphylococcus</taxon>
    </lineage>
</organism>
<evidence type="ECO:0000313" key="5">
    <source>
        <dbReference type="Proteomes" id="UP000070063"/>
    </source>
</evidence>
<dbReference type="OMA" id="KYIMISA"/>
<evidence type="ECO:0000313" key="3">
    <source>
        <dbReference type="EMBL" id="QEX38589.1"/>
    </source>
</evidence>
<dbReference type="Proteomes" id="UP000325462">
    <property type="component" value="Chromosome"/>
</dbReference>
<evidence type="ECO:0000313" key="2">
    <source>
        <dbReference type="EMBL" id="KXA38716.1"/>
    </source>
</evidence>
<gene>
    <name evidence="4" type="ORF">EQ812_09860</name>
    <name evidence="3" type="ORF">FO454_06730</name>
    <name evidence="2" type="ORF">HMPREF3225_01119</name>
</gene>
<feature type="transmembrane region" description="Helical" evidence="1">
    <location>
        <begin position="65"/>
        <end position="89"/>
    </location>
</feature>
<protein>
    <submittedName>
        <fullName evidence="4">Uncharacterized protein</fullName>
    </submittedName>
</protein>
<evidence type="ECO:0000256" key="1">
    <source>
        <dbReference type="SAM" id="Phobius"/>
    </source>
</evidence>
<dbReference type="GeneID" id="58091811"/>
<keyword evidence="1" id="KW-0472">Membrane</keyword>